<proteinExistence type="predicted"/>
<protein>
    <submittedName>
        <fullName evidence="1">Uncharacterized protein</fullName>
    </submittedName>
</protein>
<dbReference type="Proteomes" id="UP000024635">
    <property type="component" value="Unassembled WGS sequence"/>
</dbReference>
<dbReference type="AlphaFoldDB" id="A0A016VJT5"/>
<name>A0A016VJT5_9BILA</name>
<comment type="caution">
    <text evidence="1">The sequence shown here is derived from an EMBL/GenBank/DDBJ whole genome shotgun (WGS) entry which is preliminary data.</text>
</comment>
<evidence type="ECO:0000313" key="1">
    <source>
        <dbReference type="EMBL" id="EYC27675.1"/>
    </source>
</evidence>
<gene>
    <name evidence="1" type="primary">Acey_s0008.g123</name>
    <name evidence="1" type="ORF">Y032_0008g123</name>
</gene>
<accession>A0A016VJT5</accession>
<organism evidence="1 2">
    <name type="scientific">Ancylostoma ceylanicum</name>
    <dbReference type="NCBI Taxonomy" id="53326"/>
    <lineage>
        <taxon>Eukaryota</taxon>
        <taxon>Metazoa</taxon>
        <taxon>Ecdysozoa</taxon>
        <taxon>Nematoda</taxon>
        <taxon>Chromadorea</taxon>
        <taxon>Rhabditida</taxon>
        <taxon>Rhabditina</taxon>
        <taxon>Rhabditomorpha</taxon>
        <taxon>Strongyloidea</taxon>
        <taxon>Ancylostomatidae</taxon>
        <taxon>Ancylostomatinae</taxon>
        <taxon>Ancylostoma</taxon>
    </lineage>
</organism>
<dbReference type="EMBL" id="JARK01001344">
    <property type="protein sequence ID" value="EYC27675.1"/>
    <property type="molecule type" value="Genomic_DNA"/>
</dbReference>
<keyword evidence="2" id="KW-1185">Reference proteome</keyword>
<reference evidence="2" key="1">
    <citation type="journal article" date="2015" name="Nat. Genet.">
        <title>The genome and transcriptome of the zoonotic hookworm Ancylostoma ceylanicum identify infection-specific gene families.</title>
        <authorList>
            <person name="Schwarz E.M."/>
            <person name="Hu Y."/>
            <person name="Antoshechkin I."/>
            <person name="Miller M.M."/>
            <person name="Sternberg P.W."/>
            <person name="Aroian R.V."/>
        </authorList>
    </citation>
    <scope>NUCLEOTIDE SEQUENCE</scope>
    <source>
        <strain evidence="2">HY135</strain>
    </source>
</reference>
<evidence type="ECO:0000313" key="2">
    <source>
        <dbReference type="Proteomes" id="UP000024635"/>
    </source>
</evidence>
<sequence length="74" mass="8684">MYGELDELDASFDRLLVESEDEVDIFGEVDDVVVPALWSSDDEFDEDFEPRQPQCTEWTSTIRENDNIKFIIKH</sequence>